<gene>
    <name evidence="1" type="ORF">OHC33_011213</name>
</gene>
<dbReference type="PANTHER" id="PTHR35205:SF1">
    <property type="entry name" value="ZU5 DOMAIN-CONTAINING PROTEIN"/>
    <property type="match status" value="1"/>
</dbReference>
<dbReference type="InterPro" id="IPR027417">
    <property type="entry name" value="P-loop_NTPase"/>
</dbReference>
<reference evidence="1 2" key="1">
    <citation type="submission" date="2022-12" db="EMBL/GenBank/DDBJ databases">
        <title>Genomic features and morphological characterization of a novel Knufia sp. strain isolated from spacecraft assembly facility.</title>
        <authorList>
            <person name="Teixeira M."/>
            <person name="Chander A.M."/>
            <person name="Stajich J.E."/>
            <person name="Venkateswaran K."/>
        </authorList>
    </citation>
    <scope>NUCLEOTIDE SEQUENCE [LARGE SCALE GENOMIC DNA]</scope>
    <source>
        <strain evidence="1 2">FJI-L2-BK-P2</strain>
    </source>
</reference>
<evidence type="ECO:0000313" key="2">
    <source>
        <dbReference type="Proteomes" id="UP001316803"/>
    </source>
</evidence>
<dbReference type="GO" id="GO:0043531">
    <property type="term" value="F:ADP binding"/>
    <property type="evidence" value="ECO:0007669"/>
    <property type="project" value="InterPro"/>
</dbReference>
<organism evidence="1 2">
    <name type="scientific">Knufia fluminis</name>
    <dbReference type="NCBI Taxonomy" id="191047"/>
    <lineage>
        <taxon>Eukaryota</taxon>
        <taxon>Fungi</taxon>
        <taxon>Dikarya</taxon>
        <taxon>Ascomycota</taxon>
        <taxon>Pezizomycotina</taxon>
        <taxon>Eurotiomycetes</taxon>
        <taxon>Chaetothyriomycetidae</taxon>
        <taxon>Chaetothyriales</taxon>
        <taxon>Trichomeriaceae</taxon>
        <taxon>Knufia</taxon>
    </lineage>
</organism>
<dbReference type="PANTHER" id="PTHR35205">
    <property type="entry name" value="NB-ARC AND TPR DOMAIN PROTEIN"/>
    <property type="match status" value="1"/>
</dbReference>
<comment type="caution">
    <text evidence="1">The sequence shown here is derived from an EMBL/GenBank/DDBJ whole genome shotgun (WGS) entry which is preliminary data.</text>
</comment>
<dbReference type="Gene3D" id="3.40.50.300">
    <property type="entry name" value="P-loop containing nucleotide triphosphate hydrolases"/>
    <property type="match status" value="1"/>
</dbReference>
<name>A0AAN8IH68_9EURO</name>
<dbReference type="SUPFAM" id="SSF52540">
    <property type="entry name" value="P-loop containing nucleoside triphosphate hydrolases"/>
    <property type="match status" value="1"/>
</dbReference>
<keyword evidence="2" id="KW-1185">Reference proteome</keyword>
<dbReference type="AlphaFoldDB" id="A0AAN8IH68"/>
<proteinExistence type="predicted"/>
<accession>A0AAN8IH68</accession>
<dbReference type="EMBL" id="JAKLMC020000070">
    <property type="protein sequence ID" value="KAK5947767.1"/>
    <property type="molecule type" value="Genomic_DNA"/>
</dbReference>
<dbReference type="Proteomes" id="UP001316803">
    <property type="component" value="Unassembled WGS sequence"/>
</dbReference>
<sequence>MLIVVQVGPILSGRTSFAGAYAHSSLRPVATYVPRPDLEQRLQAQLAASEGSQQRNETRTVVVWGLGGAGKSQLALRYVQQHQQQYQAVFWIEAGRKETIERDYVQIYKQLYPSLSSGNVTMPVEDAITGVKSWLQGQDKRCLELYIDLNHYLPEAPQLDRIVTTRSSRAQDMSTLEAVAVGEMSEDEAAQLFRRCAKLKQTSGETDHEIKAITKELGYLALALTLAGSYVSETPRLSNLRRYLPEYQAHRRRLLSREARPSIHRYKGSVLSTWEMSFAAIERQNPTAARLLALLAFINLDDIFLRLFKISGVSAITQGPDREDGGSRRWVALLSHQAMEIDEYVVEASFAVLQAYSLVSWRKDQESYSMHKLVHAWGHDRLDGPGRNAGGSRQV</sequence>
<evidence type="ECO:0000313" key="1">
    <source>
        <dbReference type="EMBL" id="KAK5947767.1"/>
    </source>
</evidence>
<protein>
    <recommendedName>
        <fullName evidence="3">NB-ARC domain-containing protein</fullName>
    </recommendedName>
</protein>
<evidence type="ECO:0008006" key="3">
    <source>
        <dbReference type="Google" id="ProtNLM"/>
    </source>
</evidence>